<dbReference type="PANTHER" id="PTHR23101:SF25">
    <property type="entry name" value="GTPASE-ACTIVATING PROTEIN AND VPS9 DOMAIN-CONTAINING PROTEIN 1"/>
    <property type="match status" value="1"/>
</dbReference>
<dbReference type="GO" id="GO:0005829">
    <property type="term" value="C:cytosol"/>
    <property type="evidence" value="ECO:0007669"/>
    <property type="project" value="TreeGrafter"/>
</dbReference>
<protein>
    <submittedName>
        <fullName evidence="10">8817_t:CDS:1</fullName>
    </submittedName>
</protein>
<organism evidence="10 11">
    <name type="scientific">Diversispora eburnea</name>
    <dbReference type="NCBI Taxonomy" id="1213867"/>
    <lineage>
        <taxon>Eukaryota</taxon>
        <taxon>Fungi</taxon>
        <taxon>Fungi incertae sedis</taxon>
        <taxon>Mucoromycota</taxon>
        <taxon>Glomeromycotina</taxon>
        <taxon>Glomeromycetes</taxon>
        <taxon>Diversisporales</taxon>
        <taxon>Diversisporaceae</taxon>
        <taxon>Diversispora</taxon>
    </lineage>
</organism>
<dbReference type="Pfam" id="PF00076">
    <property type="entry name" value="RRM_1"/>
    <property type="match status" value="1"/>
</dbReference>
<dbReference type="Gene3D" id="1.10.246.120">
    <property type="match status" value="1"/>
</dbReference>
<evidence type="ECO:0000256" key="1">
    <source>
        <dbReference type="ARBA" id="ARBA00004123"/>
    </source>
</evidence>
<dbReference type="Pfam" id="PF18151">
    <property type="entry name" value="DUF5601"/>
    <property type="match status" value="1"/>
</dbReference>
<dbReference type="GO" id="GO:0003723">
    <property type="term" value="F:RNA binding"/>
    <property type="evidence" value="ECO:0007669"/>
    <property type="project" value="UniProtKB-UniRule"/>
</dbReference>
<dbReference type="PROSITE" id="PS51205">
    <property type="entry name" value="VPS9"/>
    <property type="match status" value="1"/>
</dbReference>
<dbReference type="Gene3D" id="3.30.70.330">
    <property type="match status" value="1"/>
</dbReference>
<dbReference type="OrthoDB" id="275748at2759"/>
<dbReference type="GO" id="GO:0006397">
    <property type="term" value="P:mRNA processing"/>
    <property type="evidence" value="ECO:0007669"/>
    <property type="project" value="UniProtKB-KW"/>
</dbReference>
<dbReference type="CDD" id="cd12241">
    <property type="entry name" value="RRM_SF3B14"/>
    <property type="match status" value="1"/>
</dbReference>
<dbReference type="SMART" id="SM00360">
    <property type="entry name" value="RRM"/>
    <property type="match status" value="1"/>
</dbReference>
<dbReference type="SUPFAM" id="SSF109993">
    <property type="entry name" value="VPS9 domain"/>
    <property type="match status" value="1"/>
</dbReference>
<dbReference type="GO" id="GO:0030139">
    <property type="term" value="C:endocytic vesicle"/>
    <property type="evidence" value="ECO:0007669"/>
    <property type="project" value="TreeGrafter"/>
</dbReference>
<dbReference type="FunFam" id="3.30.70.330:FF:000286">
    <property type="entry name" value="Putative pre-mRNA branch site protein p14"/>
    <property type="match status" value="1"/>
</dbReference>
<dbReference type="SUPFAM" id="SSF54928">
    <property type="entry name" value="RNA-binding domain, RBD"/>
    <property type="match status" value="1"/>
</dbReference>
<evidence type="ECO:0000256" key="6">
    <source>
        <dbReference type="PROSITE-ProRule" id="PRU00176"/>
    </source>
</evidence>
<dbReference type="GO" id="GO:0005634">
    <property type="term" value="C:nucleus"/>
    <property type="evidence" value="ECO:0007669"/>
    <property type="project" value="UniProtKB-SubCell"/>
</dbReference>
<dbReference type="SMART" id="SM00167">
    <property type="entry name" value="VPS9"/>
    <property type="match status" value="1"/>
</dbReference>
<dbReference type="InterPro" id="IPR037191">
    <property type="entry name" value="VPS9_dom_sf"/>
</dbReference>
<proteinExistence type="predicted"/>
<comment type="caution">
    <text evidence="10">The sequence shown here is derived from an EMBL/GenBank/DDBJ whole genome shotgun (WGS) entry which is preliminary data.</text>
</comment>
<dbReference type="Gene3D" id="1.20.1050.80">
    <property type="entry name" value="VPS9 domain"/>
    <property type="match status" value="1"/>
</dbReference>
<dbReference type="InterPro" id="IPR034150">
    <property type="entry name" value="SF3B6_RRM"/>
</dbReference>
<dbReference type="GO" id="GO:0031267">
    <property type="term" value="F:small GTPase binding"/>
    <property type="evidence" value="ECO:0007669"/>
    <property type="project" value="TreeGrafter"/>
</dbReference>
<dbReference type="InterPro" id="IPR035979">
    <property type="entry name" value="RBD_domain_sf"/>
</dbReference>
<evidence type="ECO:0000256" key="3">
    <source>
        <dbReference type="ARBA" id="ARBA00022884"/>
    </source>
</evidence>
<accession>A0A9N9C8K5</accession>
<keyword evidence="3 6" id="KW-0694">RNA-binding</keyword>
<dbReference type="InterPro" id="IPR003123">
    <property type="entry name" value="VPS9"/>
</dbReference>
<evidence type="ECO:0000259" key="9">
    <source>
        <dbReference type="PROSITE" id="PS51205"/>
    </source>
</evidence>
<dbReference type="Proteomes" id="UP000789706">
    <property type="component" value="Unassembled WGS sequence"/>
</dbReference>
<keyword evidence="2" id="KW-0507">mRNA processing</keyword>
<evidence type="ECO:0000256" key="5">
    <source>
        <dbReference type="ARBA" id="ARBA00023242"/>
    </source>
</evidence>
<evidence type="ECO:0000256" key="4">
    <source>
        <dbReference type="ARBA" id="ARBA00023187"/>
    </source>
</evidence>
<reference evidence="10" key="1">
    <citation type="submission" date="2021-06" db="EMBL/GenBank/DDBJ databases">
        <authorList>
            <person name="Kallberg Y."/>
            <person name="Tangrot J."/>
            <person name="Rosling A."/>
        </authorList>
    </citation>
    <scope>NUCLEOTIDE SEQUENCE</scope>
    <source>
        <strain evidence="10">AZ414A</strain>
    </source>
</reference>
<evidence type="ECO:0000256" key="2">
    <source>
        <dbReference type="ARBA" id="ARBA00022664"/>
    </source>
</evidence>
<feature type="domain" description="VPS9" evidence="9">
    <location>
        <begin position="227"/>
        <end position="377"/>
    </location>
</feature>
<dbReference type="GO" id="GO:0016192">
    <property type="term" value="P:vesicle-mediated transport"/>
    <property type="evidence" value="ECO:0007669"/>
    <property type="project" value="InterPro"/>
</dbReference>
<dbReference type="PROSITE" id="PS50102">
    <property type="entry name" value="RRM"/>
    <property type="match status" value="1"/>
</dbReference>
<evidence type="ECO:0000259" key="8">
    <source>
        <dbReference type="PROSITE" id="PS50102"/>
    </source>
</evidence>
<keyword evidence="4" id="KW-0508">mRNA splicing</keyword>
<gene>
    <name evidence="10" type="ORF">DEBURN_LOCUS9060</name>
</gene>
<evidence type="ECO:0000256" key="7">
    <source>
        <dbReference type="SAM" id="Coils"/>
    </source>
</evidence>
<sequence length="548" mass="62567">MPFEIVDRTLLQEHVIITQTKDYEIKALTLNGLTGFIQHDRIIAIRKIQFIFYPGKSKESKTFTKPNESSSLPSSYEYPSIKILNNNIDVLLDGKAIQVMAIQSPIRSKEIIEHLETKIPTELRLELKLKLEGVNGGVGVGIGDSGRTDLPGYIITEIQSFITNFLNQPPQNENSTCEEIQRFYENIRYQFEAQIGSTEELIDANEKEIDEFMNLVEKFVCTALYEHIQDENLESQIAALNLLGLNLSHLGVKITNHQEYIDFTVKLAGTELQSLDKKKSPYEKLDNIVQCHRVIVDALENRLMNGKHDGGDPNADAILPLLIYIVVKSNPKKLVSNLRFMQRFRIRNFLRGESSYCHTNINVDYKGLGLSPDKVFSRNVGQELADSSLKVITGVMDTSYKMIGRSNKVINNEKTIHEKMAPPIQRFLDCPNEEFRVSDVPVNRVLFVRNLPFNITSEEMYDIFGKYGAIRQIRLGSDKETRGTAFVVYEDIFDAKAACDHLNGFNVMGRYLIVLYYQPNKVTKKMNLQKKEEELKELKSRYGISDSD</sequence>
<dbReference type="GO" id="GO:0005085">
    <property type="term" value="F:guanyl-nucleotide exchange factor activity"/>
    <property type="evidence" value="ECO:0007669"/>
    <property type="project" value="InterPro"/>
</dbReference>
<dbReference type="InterPro" id="IPR041545">
    <property type="entry name" value="DUF5601"/>
</dbReference>
<dbReference type="EMBL" id="CAJVPK010001559">
    <property type="protein sequence ID" value="CAG8591114.1"/>
    <property type="molecule type" value="Genomic_DNA"/>
</dbReference>
<keyword evidence="7" id="KW-0175">Coiled coil</keyword>
<dbReference type="InterPro" id="IPR045046">
    <property type="entry name" value="Vps9-like"/>
</dbReference>
<evidence type="ECO:0000313" key="10">
    <source>
        <dbReference type="EMBL" id="CAG8591114.1"/>
    </source>
</evidence>
<keyword evidence="5" id="KW-0539">Nucleus</keyword>
<feature type="coiled-coil region" evidence="7">
    <location>
        <begin position="521"/>
        <end position="548"/>
    </location>
</feature>
<dbReference type="PANTHER" id="PTHR23101">
    <property type="entry name" value="RAB GDP/GTP EXCHANGE FACTOR"/>
    <property type="match status" value="1"/>
</dbReference>
<dbReference type="GO" id="GO:0008380">
    <property type="term" value="P:RNA splicing"/>
    <property type="evidence" value="ECO:0007669"/>
    <property type="project" value="UniProtKB-KW"/>
</dbReference>
<dbReference type="InterPro" id="IPR000504">
    <property type="entry name" value="RRM_dom"/>
</dbReference>
<dbReference type="AlphaFoldDB" id="A0A9N9C8K5"/>
<name>A0A9N9C8K5_9GLOM</name>
<dbReference type="InterPro" id="IPR012677">
    <property type="entry name" value="Nucleotide-bd_a/b_plait_sf"/>
</dbReference>
<dbReference type="Pfam" id="PF02204">
    <property type="entry name" value="VPS9"/>
    <property type="match status" value="1"/>
</dbReference>
<feature type="domain" description="RRM" evidence="8">
    <location>
        <begin position="444"/>
        <end position="519"/>
    </location>
</feature>
<comment type="subcellular location">
    <subcellularLocation>
        <location evidence="1">Nucleus</location>
    </subcellularLocation>
</comment>
<keyword evidence="11" id="KW-1185">Reference proteome</keyword>
<evidence type="ECO:0000313" key="11">
    <source>
        <dbReference type="Proteomes" id="UP000789706"/>
    </source>
</evidence>